<evidence type="ECO:0000313" key="3">
    <source>
        <dbReference type="Proteomes" id="UP000790580"/>
    </source>
</evidence>
<name>A0ABS6JX35_9BACI</name>
<gene>
    <name evidence="2" type="ORF">KS407_16710</name>
</gene>
<feature type="compositionally biased region" description="Basic and acidic residues" evidence="1">
    <location>
        <begin position="81"/>
        <end position="92"/>
    </location>
</feature>
<organism evidence="2 3">
    <name type="scientific">Evansella alkalicola</name>
    <dbReference type="NCBI Taxonomy" id="745819"/>
    <lineage>
        <taxon>Bacteria</taxon>
        <taxon>Bacillati</taxon>
        <taxon>Bacillota</taxon>
        <taxon>Bacilli</taxon>
        <taxon>Bacillales</taxon>
        <taxon>Bacillaceae</taxon>
        <taxon>Evansella</taxon>
    </lineage>
</organism>
<keyword evidence="3" id="KW-1185">Reference proteome</keyword>
<reference evidence="2 3" key="1">
    <citation type="submission" date="2021-06" db="EMBL/GenBank/DDBJ databases">
        <title>Bacillus sp. RD4P76, an endophyte from a halophyte.</title>
        <authorList>
            <person name="Sun J.-Q."/>
        </authorList>
    </citation>
    <scope>NUCLEOTIDE SEQUENCE [LARGE SCALE GENOMIC DNA]</scope>
    <source>
        <strain evidence="2 3">JCM 17098</strain>
    </source>
</reference>
<comment type="caution">
    <text evidence="2">The sequence shown here is derived from an EMBL/GenBank/DDBJ whole genome shotgun (WGS) entry which is preliminary data.</text>
</comment>
<evidence type="ECO:0000256" key="1">
    <source>
        <dbReference type="SAM" id="MobiDB-lite"/>
    </source>
</evidence>
<evidence type="ECO:0000313" key="2">
    <source>
        <dbReference type="EMBL" id="MBU9723063.1"/>
    </source>
</evidence>
<dbReference type="Proteomes" id="UP000790580">
    <property type="component" value="Unassembled WGS sequence"/>
</dbReference>
<proteinExistence type="predicted"/>
<feature type="region of interest" description="Disordered" evidence="1">
    <location>
        <begin position="81"/>
        <end position="100"/>
    </location>
</feature>
<sequence>MSYQFFPNNQEKLNYVMRIYEEEINNRNDWIKENAEQLNSSFQTKSASVVINYAIGIINHAMLVVRLVDIEAIGSRNKQRSKERAKLIHERNPGLPNPPSSLRLIRHDYEHFEERLDEWATQENPNTFVDLTVGGGIMLPQQNTQDTFRQLEETTLKFWNHSIDLQEVVTWVDEMSCIVVKNNRERF</sequence>
<dbReference type="EMBL" id="JAHQCR010000070">
    <property type="protein sequence ID" value="MBU9723063.1"/>
    <property type="molecule type" value="Genomic_DNA"/>
</dbReference>
<protein>
    <submittedName>
        <fullName evidence="2">Uncharacterized protein</fullName>
    </submittedName>
</protein>
<accession>A0ABS6JX35</accession>
<dbReference type="RefSeq" id="WP_088076916.1">
    <property type="nucleotide sequence ID" value="NZ_JAHQCR010000070.1"/>
</dbReference>